<evidence type="ECO:0000313" key="2">
    <source>
        <dbReference type="EMBL" id="MCZ0861680.1"/>
    </source>
</evidence>
<keyword evidence="1" id="KW-0472">Membrane</keyword>
<keyword evidence="1" id="KW-1133">Transmembrane helix</keyword>
<dbReference type="EMBL" id="JAPTGC010000001">
    <property type="protein sequence ID" value="MCZ0861680.1"/>
    <property type="molecule type" value="Genomic_DNA"/>
</dbReference>
<accession>A0ABT4IIV0</accession>
<keyword evidence="3" id="KW-1185">Reference proteome</keyword>
<dbReference type="Proteomes" id="UP001141336">
    <property type="component" value="Unassembled WGS sequence"/>
</dbReference>
<feature type="transmembrane region" description="Helical" evidence="1">
    <location>
        <begin position="133"/>
        <end position="155"/>
    </location>
</feature>
<name>A0ABT4IIV0_9EURY</name>
<feature type="transmembrane region" description="Helical" evidence="1">
    <location>
        <begin position="26"/>
        <end position="46"/>
    </location>
</feature>
<evidence type="ECO:0000313" key="3">
    <source>
        <dbReference type="Proteomes" id="UP001141336"/>
    </source>
</evidence>
<sequence length="196" mass="20859">MNETEIQTSIQKSAKIADIALKIGKILIVLTTLLLIAAVAFTPFIYGVEGPAGFSQWVVEEDLMSTFGPGVVVPAGVDPAAAFMQASVVFLASALASLVLLAGMIWPAATIFAEIRKTGLPFTWFNGQQLKKVAIFMGLIAFVPSVIEAVGSIIIQIPLNTAYLSIEMLLAAAIVYGIAHVFEYGTLLQQQADETL</sequence>
<dbReference type="RefSeq" id="WP_268921859.1">
    <property type="nucleotide sequence ID" value="NZ_JAPTGC010000001.1"/>
</dbReference>
<organism evidence="2 3">
    <name type="scientific">Methanocorpusculum vombati</name>
    <dbReference type="NCBI Taxonomy" id="3002864"/>
    <lineage>
        <taxon>Archaea</taxon>
        <taxon>Methanobacteriati</taxon>
        <taxon>Methanobacteriota</taxon>
        <taxon>Stenosarchaea group</taxon>
        <taxon>Methanomicrobia</taxon>
        <taxon>Methanomicrobiales</taxon>
        <taxon>Methanocorpusculaceae</taxon>
        <taxon>Methanocorpusculum</taxon>
    </lineage>
</organism>
<gene>
    <name evidence="2" type="ORF">O0S09_00230</name>
</gene>
<proteinExistence type="predicted"/>
<evidence type="ECO:0000256" key="1">
    <source>
        <dbReference type="SAM" id="Phobius"/>
    </source>
</evidence>
<comment type="caution">
    <text evidence="2">The sequence shown here is derived from an EMBL/GenBank/DDBJ whole genome shotgun (WGS) entry which is preliminary data.</text>
</comment>
<evidence type="ECO:0008006" key="4">
    <source>
        <dbReference type="Google" id="ProtNLM"/>
    </source>
</evidence>
<feature type="transmembrane region" description="Helical" evidence="1">
    <location>
        <begin position="161"/>
        <end position="182"/>
    </location>
</feature>
<feature type="transmembrane region" description="Helical" evidence="1">
    <location>
        <begin position="88"/>
        <end position="112"/>
    </location>
</feature>
<keyword evidence="1" id="KW-0812">Transmembrane</keyword>
<reference evidence="2" key="1">
    <citation type="submission" date="2022-12" db="EMBL/GenBank/DDBJ databases">
        <title>Isolation and characterisation of novel Methanocorpusculum spp. from native Australian herbivores indicates the genus is ancestrally host-associated.</title>
        <authorList>
            <person name="Volmer J.G."/>
            <person name="Soo R.M."/>
            <person name="Evans P.N."/>
            <person name="Hoedt E.C."/>
            <person name="Astorga Alsina A.L."/>
            <person name="Woodcroft B.J."/>
            <person name="Tyson G.W."/>
            <person name="Hugenholtz P."/>
            <person name="Morrison M."/>
        </authorList>
    </citation>
    <scope>NUCLEOTIDE SEQUENCE</scope>
    <source>
        <strain evidence="2">CW153</strain>
    </source>
</reference>
<protein>
    <recommendedName>
        <fullName evidence="4">DUF2975 domain-containing protein</fullName>
    </recommendedName>
</protein>